<dbReference type="EMBL" id="MFCP01000003">
    <property type="protein sequence ID" value="OGE29646.1"/>
    <property type="molecule type" value="Genomic_DNA"/>
</dbReference>
<feature type="domain" description="Glycoside hydrolase family 5" evidence="4">
    <location>
        <begin position="51"/>
        <end position="196"/>
    </location>
</feature>
<evidence type="ECO:0000313" key="5">
    <source>
        <dbReference type="EMBL" id="OGE29646.1"/>
    </source>
</evidence>
<dbReference type="Pfam" id="PF00150">
    <property type="entry name" value="Cellulase"/>
    <property type="match status" value="1"/>
</dbReference>
<accession>A0A1F5JM25</accession>
<dbReference type="InterPro" id="IPR017853">
    <property type="entry name" value="GH"/>
</dbReference>
<gene>
    <name evidence="5" type="ORF">A2867_02195</name>
</gene>
<keyword evidence="1 3" id="KW-0378">Hydrolase</keyword>
<evidence type="ECO:0000313" key="6">
    <source>
        <dbReference type="Proteomes" id="UP000177555"/>
    </source>
</evidence>
<organism evidence="5 6">
    <name type="scientific">Candidatus Daviesbacteria bacterium RIFCSPHIGHO2_01_FULL_40_11</name>
    <dbReference type="NCBI Taxonomy" id="1797762"/>
    <lineage>
        <taxon>Bacteria</taxon>
        <taxon>Candidatus Daviesiibacteriota</taxon>
    </lineage>
</organism>
<dbReference type="Gene3D" id="3.20.20.80">
    <property type="entry name" value="Glycosidases"/>
    <property type="match status" value="1"/>
</dbReference>
<reference evidence="5 6" key="1">
    <citation type="journal article" date="2016" name="Nat. Commun.">
        <title>Thousands of microbial genomes shed light on interconnected biogeochemical processes in an aquifer system.</title>
        <authorList>
            <person name="Anantharaman K."/>
            <person name="Brown C.T."/>
            <person name="Hug L.A."/>
            <person name="Sharon I."/>
            <person name="Castelle C.J."/>
            <person name="Probst A.J."/>
            <person name="Thomas B.C."/>
            <person name="Singh A."/>
            <person name="Wilkins M.J."/>
            <person name="Karaoz U."/>
            <person name="Brodie E.L."/>
            <person name="Williams K.H."/>
            <person name="Hubbard S.S."/>
            <person name="Banfield J.F."/>
        </authorList>
    </citation>
    <scope>NUCLEOTIDE SEQUENCE [LARGE SCALE GENOMIC DNA]</scope>
</reference>
<comment type="caution">
    <text evidence="5">The sequence shown here is derived from an EMBL/GenBank/DDBJ whole genome shotgun (WGS) entry which is preliminary data.</text>
</comment>
<evidence type="ECO:0000259" key="4">
    <source>
        <dbReference type="Pfam" id="PF00150"/>
    </source>
</evidence>
<evidence type="ECO:0000256" key="2">
    <source>
        <dbReference type="ARBA" id="ARBA00023295"/>
    </source>
</evidence>
<protein>
    <recommendedName>
        <fullName evidence="4">Glycoside hydrolase family 5 domain-containing protein</fullName>
    </recommendedName>
</protein>
<dbReference type="InterPro" id="IPR001547">
    <property type="entry name" value="Glyco_hydro_5"/>
</dbReference>
<evidence type="ECO:0000256" key="1">
    <source>
        <dbReference type="ARBA" id="ARBA00022801"/>
    </source>
</evidence>
<keyword evidence="2 3" id="KW-0326">Glycosidase</keyword>
<sequence length="329" mass="38269">MGKFIVGFLALLLIVLLGSVIFEKTYAFPSQVQFGITFSPKYARYLNLDWQKTYVELLDDLKVKNLRIPGYWDILEPEKGKYDFAETDFMLAEAGKRNARVILVLGVKQPRWPECHIPAWAKSLSTEERKKKILQFIQKTAERYDSHRAVWAWQVENEPFLPFFGEGCDPTDGNFLKAETNLVRSINGKKIIISDSGELGSWIVPMQLSDIFGTTLYREVSNPVMGYFTYPALPYFYNLKSQIAKIFAPRNQKVVVIELQAEPWFADGDPLTNISQQAKRFPVQKMESYINYAKKTGFDEMYLWGVEWWYLMARQGYPEYLDFAKTLFR</sequence>
<evidence type="ECO:0000256" key="3">
    <source>
        <dbReference type="RuleBase" id="RU361153"/>
    </source>
</evidence>
<proteinExistence type="inferred from homology"/>
<dbReference type="GO" id="GO:0004553">
    <property type="term" value="F:hydrolase activity, hydrolyzing O-glycosyl compounds"/>
    <property type="evidence" value="ECO:0007669"/>
    <property type="project" value="InterPro"/>
</dbReference>
<dbReference type="Proteomes" id="UP000177555">
    <property type="component" value="Unassembled WGS sequence"/>
</dbReference>
<dbReference type="GO" id="GO:0000272">
    <property type="term" value="P:polysaccharide catabolic process"/>
    <property type="evidence" value="ECO:0007669"/>
    <property type="project" value="InterPro"/>
</dbReference>
<comment type="similarity">
    <text evidence="3">Belongs to the glycosyl hydrolase 5 (cellulase A) family.</text>
</comment>
<name>A0A1F5JM25_9BACT</name>
<dbReference type="SUPFAM" id="SSF51445">
    <property type="entry name" value="(Trans)glycosidases"/>
    <property type="match status" value="1"/>
</dbReference>
<dbReference type="AlphaFoldDB" id="A0A1F5JM25"/>